<reference evidence="2" key="1">
    <citation type="journal article" date="2021" name="Nat. Commun.">
        <title>Genetic determinants of endophytism in the Arabidopsis root mycobiome.</title>
        <authorList>
            <person name="Mesny F."/>
            <person name="Miyauchi S."/>
            <person name="Thiergart T."/>
            <person name="Pickel B."/>
            <person name="Atanasova L."/>
            <person name="Karlsson M."/>
            <person name="Huettel B."/>
            <person name="Barry K.W."/>
            <person name="Haridas S."/>
            <person name="Chen C."/>
            <person name="Bauer D."/>
            <person name="Andreopoulos W."/>
            <person name="Pangilinan J."/>
            <person name="LaButti K."/>
            <person name="Riley R."/>
            <person name="Lipzen A."/>
            <person name="Clum A."/>
            <person name="Drula E."/>
            <person name="Henrissat B."/>
            <person name="Kohler A."/>
            <person name="Grigoriev I.V."/>
            <person name="Martin F.M."/>
            <person name="Hacquard S."/>
        </authorList>
    </citation>
    <scope>NUCLEOTIDE SEQUENCE</scope>
    <source>
        <strain evidence="2">MPI-CAGE-CH-0243</strain>
    </source>
</reference>
<dbReference type="Proteomes" id="UP000700596">
    <property type="component" value="Unassembled WGS sequence"/>
</dbReference>
<proteinExistence type="predicted"/>
<evidence type="ECO:0000313" key="2">
    <source>
        <dbReference type="EMBL" id="KAH7112168.1"/>
    </source>
</evidence>
<comment type="caution">
    <text evidence="2">The sequence shown here is derived from an EMBL/GenBank/DDBJ whole genome shotgun (WGS) entry which is preliminary data.</text>
</comment>
<accession>A0A9P9D3S2</accession>
<sequence length="257" mass="28146">MFSFLLGGPSKPTGGSYQYIQPQCTSAPPNMATSAYYNARLDPPIDLKPNSDSEDDNNSDDDSVPGSNYSLHNIWAFGQPQSQSQSQSQAQQVQVKAREMQQSFVRPKQPLRNTVLRNRAQQPRGNGAAEVHRSAVNQVFLDEALVDEPRVPLKRKASVHDMYSHNASTSPNTNKRRKYQFASYIDYRTSDPNTQHPTEVDGPRGPTAHSTNKTLFNVAGRALRSFGAWTGRGGVVAVGVAEKGVSLGFGGEDTCFV</sequence>
<feature type="region of interest" description="Disordered" evidence="1">
    <location>
        <begin position="41"/>
        <end position="101"/>
    </location>
</feature>
<evidence type="ECO:0000256" key="1">
    <source>
        <dbReference type="SAM" id="MobiDB-lite"/>
    </source>
</evidence>
<feature type="compositionally biased region" description="Low complexity" evidence="1">
    <location>
        <begin position="79"/>
        <end position="94"/>
    </location>
</feature>
<gene>
    <name evidence="2" type="ORF">B0J11DRAFT_585641</name>
</gene>
<protein>
    <submittedName>
        <fullName evidence="2">Uncharacterized protein</fullName>
    </submittedName>
</protein>
<name>A0A9P9D3S2_9PLEO</name>
<dbReference type="AlphaFoldDB" id="A0A9P9D3S2"/>
<evidence type="ECO:0000313" key="3">
    <source>
        <dbReference type="Proteomes" id="UP000700596"/>
    </source>
</evidence>
<keyword evidence="3" id="KW-1185">Reference proteome</keyword>
<feature type="compositionally biased region" description="Acidic residues" evidence="1">
    <location>
        <begin position="52"/>
        <end position="63"/>
    </location>
</feature>
<feature type="region of interest" description="Disordered" evidence="1">
    <location>
        <begin position="188"/>
        <end position="209"/>
    </location>
</feature>
<organism evidence="2 3">
    <name type="scientific">Dendryphion nanum</name>
    <dbReference type="NCBI Taxonomy" id="256645"/>
    <lineage>
        <taxon>Eukaryota</taxon>
        <taxon>Fungi</taxon>
        <taxon>Dikarya</taxon>
        <taxon>Ascomycota</taxon>
        <taxon>Pezizomycotina</taxon>
        <taxon>Dothideomycetes</taxon>
        <taxon>Pleosporomycetidae</taxon>
        <taxon>Pleosporales</taxon>
        <taxon>Torulaceae</taxon>
        <taxon>Dendryphion</taxon>
    </lineage>
</organism>
<dbReference type="EMBL" id="JAGMWT010000022">
    <property type="protein sequence ID" value="KAH7112168.1"/>
    <property type="molecule type" value="Genomic_DNA"/>
</dbReference>